<evidence type="ECO:0008006" key="10">
    <source>
        <dbReference type="Google" id="ProtNLM"/>
    </source>
</evidence>
<dbReference type="AlphaFoldDB" id="A0A383F1A1"/>
<organism evidence="9">
    <name type="scientific">marine metagenome</name>
    <dbReference type="NCBI Taxonomy" id="408172"/>
    <lineage>
        <taxon>unclassified sequences</taxon>
        <taxon>metagenomes</taxon>
        <taxon>ecological metagenomes</taxon>
    </lineage>
</organism>
<dbReference type="SUPFAM" id="SSF50715">
    <property type="entry name" value="Ribosomal protein L25-like"/>
    <property type="match status" value="1"/>
</dbReference>
<keyword evidence="1" id="KW-0963">Cytoplasm</keyword>
<accession>A0A383F1A1</accession>
<dbReference type="GO" id="GO:0005829">
    <property type="term" value="C:cytosol"/>
    <property type="evidence" value="ECO:0007669"/>
    <property type="project" value="TreeGrafter"/>
</dbReference>
<dbReference type="GO" id="GO:0004819">
    <property type="term" value="F:glutamine-tRNA ligase activity"/>
    <property type="evidence" value="ECO:0007669"/>
    <property type="project" value="TreeGrafter"/>
</dbReference>
<protein>
    <recommendedName>
        <fullName evidence="10">Glutamyl/glutaminyl-tRNA synthetase class Ib catalytic domain-containing protein</fullName>
    </recommendedName>
</protein>
<evidence type="ECO:0000256" key="1">
    <source>
        <dbReference type="ARBA" id="ARBA00022490"/>
    </source>
</evidence>
<dbReference type="PANTHER" id="PTHR43097:SF5">
    <property type="entry name" value="GLUTAMATE--TRNA LIGASE"/>
    <property type="match status" value="1"/>
</dbReference>
<dbReference type="InterPro" id="IPR050132">
    <property type="entry name" value="Gln/Glu-tRNA_Ligase"/>
</dbReference>
<feature type="domain" description="Glutamyl/glutaminyl-tRNA synthetase class Ib catalytic" evidence="7">
    <location>
        <begin position="1"/>
        <end position="168"/>
    </location>
</feature>
<keyword evidence="6" id="KW-0030">Aminoacyl-tRNA synthetase</keyword>
<name>A0A383F1A1_9ZZZZ</name>
<dbReference type="EMBL" id="UINC01230677">
    <property type="protein sequence ID" value="SVE62906.1"/>
    <property type="molecule type" value="Genomic_DNA"/>
</dbReference>
<dbReference type="Gene3D" id="3.40.50.620">
    <property type="entry name" value="HUPs"/>
    <property type="match status" value="1"/>
</dbReference>
<gene>
    <name evidence="9" type="ORF">METZ01_LOCUS515760</name>
</gene>
<feature type="domain" description="Glutamyl/glutaminyl-tRNA synthetase class Ib anti-codon binding" evidence="8">
    <location>
        <begin position="171"/>
        <end position="227"/>
    </location>
</feature>
<dbReference type="InterPro" id="IPR020058">
    <property type="entry name" value="Glu/Gln-tRNA-synth_Ib_cat-dom"/>
</dbReference>
<evidence type="ECO:0000256" key="5">
    <source>
        <dbReference type="ARBA" id="ARBA00022917"/>
    </source>
</evidence>
<dbReference type="Gene3D" id="2.40.240.10">
    <property type="entry name" value="Ribosomal Protein L25, Chain P"/>
    <property type="match status" value="1"/>
</dbReference>
<evidence type="ECO:0000256" key="6">
    <source>
        <dbReference type="ARBA" id="ARBA00023146"/>
    </source>
</evidence>
<feature type="non-terminal residue" evidence="9">
    <location>
        <position position="228"/>
    </location>
</feature>
<keyword evidence="2" id="KW-0436">Ligase</keyword>
<sequence length="228" mass="26181">HVLRGKIDMASPNMLMRDPVFYRIRHASHYRRGDDWCIYPLYDYAHCLEDAFEEVTHSICTLEFDNNRELYDWVLENVGFEEPRPHQYEWAGLDLENAVLSKRKIAPLVEAGVVSGWDDPRLATLTAYRRRGVPPEALRLLSELVGISKTGAQTEAAKLDYAIRQVLNQSAPRVMAVLDPIKVVITNYPSGKAEEFEAPYYPHDVPLEGSRTVPFSEEIWIERADFSE</sequence>
<dbReference type="GO" id="GO:0005524">
    <property type="term" value="F:ATP binding"/>
    <property type="evidence" value="ECO:0007669"/>
    <property type="project" value="UniProtKB-KW"/>
</dbReference>
<evidence type="ECO:0000256" key="2">
    <source>
        <dbReference type="ARBA" id="ARBA00022598"/>
    </source>
</evidence>
<dbReference type="SUPFAM" id="SSF52374">
    <property type="entry name" value="Nucleotidylyl transferase"/>
    <property type="match status" value="1"/>
</dbReference>
<keyword evidence="4" id="KW-0067">ATP-binding</keyword>
<dbReference type="Pfam" id="PF03950">
    <property type="entry name" value="tRNA-synt_1c_C"/>
    <property type="match status" value="1"/>
</dbReference>
<keyword evidence="5" id="KW-0648">Protein biosynthesis</keyword>
<keyword evidence="3" id="KW-0547">Nucleotide-binding</keyword>
<evidence type="ECO:0000256" key="3">
    <source>
        <dbReference type="ARBA" id="ARBA00022741"/>
    </source>
</evidence>
<dbReference type="Pfam" id="PF00749">
    <property type="entry name" value="tRNA-synt_1c"/>
    <property type="match status" value="1"/>
</dbReference>
<dbReference type="InterPro" id="IPR020059">
    <property type="entry name" value="Glu/Gln-tRNA-synth_Ib_codon-bd"/>
</dbReference>
<feature type="non-terminal residue" evidence="9">
    <location>
        <position position="1"/>
    </location>
</feature>
<evidence type="ECO:0000259" key="7">
    <source>
        <dbReference type="Pfam" id="PF00749"/>
    </source>
</evidence>
<dbReference type="InterPro" id="IPR020056">
    <property type="entry name" value="Rbsml_bL25/Gln-tRNA_synth_N"/>
</dbReference>
<evidence type="ECO:0000259" key="8">
    <source>
        <dbReference type="Pfam" id="PF03950"/>
    </source>
</evidence>
<dbReference type="PANTHER" id="PTHR43097">
    <property type="entry name" value="GLUTAMINE-TRNA LIGASE"/>
    <property type="match status" value="1"/>
</dbReference>
<reference evidence="9" key="1">
    <citation type="submission" date="2018-05" db="EMBL/GenBank/DDBJ databases">
        <authorList>
            <person name="Lanie J.A."/>
            <person name="Ng W.-L."/>
            <person name="Kazmierczak K.M."/>
            <person name="Andrzejewski T.M."/>
            <person name="Davidsen T.M."/>
            <person name="Wayne K.J."/>
            <person name="Tettelin H."/>
            <person name="Glass J.I."/>
            <person name="Rusch D."/>
            <person name="Podicherti R."/>
            <person name="Tsui H.-C.T."/>
            <person name="Winkler M.E."/>
        </authorList>
    </citation>
    <scope>NUCLEOTIDE SEQUENCE</scope>
</reference>
<proteinExistence type="predicted"/>
<evidence type="ECO:0000313" key="9">
    <source>
        <dbReference type="EMBL" id="SVE62906.1"/>
    </source>
</evidence>
<dbReference type="InterPro" id="IPR011035">
    <property type="entry name" value="Ribosomal_bL25/Gln-tRNA_synth"/>
</dbReference>
<dbReference type="GO" id="GO:0006425">
    <property type="term" value="P:glutaminyl-tRNA aminoacylation"/>
    <property type="evidence" value="ECO:0007669"/>
    <property type="project" value="TreeGrafter"/>
</dbReference>
<evidence type="ECO:0000256" key="4">
    <source>
        <dbReference type="ARBA" id="ARBA00022840"/>
    </source>
</evidence>
<dbReference type="InterPro" id="IPR014729">
    <property type="entry name" value="Rossmann-like_a/b/a_fold"/>
</dbReference>